<dbReference type="InterPro" id="IPR033744">
    <property type="entry name" value="RRM_RBM8"/>
</dbReference>
<evidence type="ECO:0000313" key="10">
    <source>
        <dbReference type="Proteomes" id="UP000005242"/>
    </source>
</evidence>
<evidence type="ECO:0000256" key="5">
    <source>
        <dbReference type="ARBA" id="ARBA00023242"/>
    </source>
</evidence>
<name>I4YI10_WALMC</name>
<dbReference type="OMA" id="ESEMQTH"/>
<dbReference type="RefSeq" id="XP_006956273.1">
    <property type="nucleotide sequence ID" value="XM_006956211.1"/>
</dbReference>
<dbReference type="GO" id="GO:0005737">
    <property type="term" value="C:cytoplasm"/>
    <property type="evidence" value="ECO:0007669"/>
    <property type="project" value="UniProtKB-SubCell"/>
</dbReference>
<dbReference type="STRING" id="671144.I4YI10"/>
<dbReference type="InterPro" id="IPR035979">
    <property type="entry name" value="RBD_domain_sf"/>
</dbReference>
<dbReference type="SUPFAM" id="SSF54928">
    <property type="entry name" value="RNA-binding domain, RBD"/>
    <property type="match status" value="1"/>
</dbReference>
<dbReference type="InParanoid" id="I4YI10"/>
<dbReference type="Gene3D" id="3.30.70.330">
    <property type="match status" value="1"/>
</dbReference>
<feature type="region of interest" description="Disordered" evidence="7">
    <location>
        <begin position="131"/>
        <end position="156"/>
    </location>
</feature>
<dbReference type="eggNOG" id="KOG0130">
    <property type="taxonomic scope" value="Eukaryota"/>
</dbReference>
<evidence type="ECO:0000313" key="9">
    <source>
        <dbReference type="EMBL" id="EIM23602.1"/>
    </source>
</evidence>
<feature type="compositionally biased region" description="Basic and acidic residues" evidence="7">
    <location>
        <begin position="20"/>
        <end position="30"/>
    </location>
</feature>
<reference evidence="9 10" key="1">
    <citation type="journal article" date="2012" name="Fungal Genet. Biol.">
        <title>The genome of the xerotolerant mold Wallemia sebi reveals adaptations to osmotic stress and suggests cryptic sexual reproduction.</title>
        <authorList>
            <person name="Padamsee M."/>
            <person name="Kumar T.K.A."/>
            <person name="Riley R."/>
            <person name="Binder M."/>
            <person name="Boyd A."/>
            <person name="Calvo A.M."/>
            <person name="Furukawa K."/>
            <person name="Hesse C."/>
            <person name="Hohmann S."/>
            <person name="James T.Y."/>
            <person name="LaButti K."/>
            <person name="Lapidus A."/>
            <person name="Lindquist E."/>
            <person name="Lucas S."/>
            <person name="Miller K."/>
            <person name="Shantappa S."/>
            <person name="Grigoriev I.V."/>
            <person name="Hibbett D.S."/>
            <person name="McLaughlin D.J."/>
            <person name="Spatafora J.W."/>
            <person name="Aime M.C."/>
        </authorList>
    </citation>
    <scope>NUCLEOTIDE SEQUENCE [LARGE SCALE GENOMIC DNA]</scope>
    <source>
        <strain evidence="10">ATCC MYA-4683 / CBS 633.66</strain>
    </source>
</reference>
<dbReference type="InterPro" id="IPR000504">
    <property type="entry name" value="RRM_dom"/>
</dbReference>
<evidence type="ECO:0000256" key="3">
    <source>
        <dbReference type="ARBA" id="ARBA00022490"/>
    </source>
</evidence>
<dbReference type="PRINTS" id="PR01738">
    <property type="entry name" value="RNABINDINGM8"/>
</dbReference>
<keyword evidence="10" id="KW-1185">Reference proteome</keyword>
<dbReference type="GO" id="GO:0006396">
    <property type="term" value="P:RNA processing"/>
    <property type="evidence" value="ECO:0007669"/>
    <property type="project" value="InterPro"/>
</dbReference>
<dbReference type="Proteomes" id="UP000005242">
    <property type="component" value="Unassembled WGS sequence"/>
</dbReference>
<evidence type="ECO:0000256" key="1">
    <source>
        <dbReference type="ARBA" id="ARBA00004123"/>
    </source>
</evidence>
<dbReference type="KEGG" id="wse:WALSEDRAFT_59283"/>
<dbReference type="AlphaFoldDB" id="I4YI10"/>
<accession>I4YI10</accession>
<proteinExistence type="predicted"/>
<dbReference type="PROSITE" id="PS50102">
    <property type="entry name" value="RRM"/>
    <property type="match status" value="1"/>
</dbReference>
<dbReference type="InterPro" id="IPR012677">
    <property type="entry name" value="Nucleotide-bd_a/b_plait_sf"/>
</dbReference>
<dbReference type="EMBL" id="JH668224">
    <property type="protein sequence ID" value="EIM23602.1"/>
    <property type="molecule type" value="Genomic_DNA"/>
</dbReference>
<dbReference type="Pfam" id="PF00076">
    <property type="entry name" value="RRM_1"/>
    <property type="match status" value="1"/>
</dbReference>
<dbReference type="OrthoDB" id="15688at2759"/>
<gene>
    <name evidence="9" type="ORF">WALSEDRAFT_59283</name>
</gene>
<organism evidence="9 10">
    <name type="scientific">Wallemia mellicola (strain ATCC MYA-4683 / CBS 633.66)</name>
    <name type="common">Wallemia sebi (CBS 633.66)</name>
    <dbReference type="NCBI Taxonomy" id="671144"/>
    <lineage>
        <taxon>Eukaryota</taxon>
        <taxon>Fungi</taxon>
        <taxon>Dikarya</taxon>
        <taxon>Basidiomycota</taxon>
        <taxon>Wallemiomycotina</taxon>
        <taxon>Wallemiomycetes</taxon>
        <taxon>Wallemiales</taxon>
        <taxon>Wallemiaceae</taxon>
        <taxon>Wallemia</taxon>
    </lineage>
</organism>
<dbReference type="GO" id="GO:0003729">
    <property type="term" value="F:mRNA binding"/>
    <property type="evidence" value="ECO:0007669"/>
    <property type="project" value="InterPro"/>
</dbReference>
<dbReference type="GeneID" id="18473268"/>
<dbReference type="GO" id="GO:0005634">
    <property type="term" value="C:nucleus"/>
    <property type="evidence" value="ECO:0007669"/>
    <property type="project" value="UniProtKB-SubCell"/>
</dbReference>
<evidence type="ECO:0000259" key="8">
    <source>
        <dbReference type="PROSITE" id="PS50102"/>
    </source>
</evidence>
<dbReference type="SMART" id="SM00360">
    <property type="entry name" value="RRM"/>
    <property type="match status" value="1"/>
</dbReference>
<keyword evidence="5" id="KW-0539">Nucleus</keyword>
<feature type="region of interest" description="Disordered" evidence="7">
    <location>
        <begin position="1"/>
        <end position="30"/>
    </location>
</feature>
<dbReference type="FunCoup" id="I4YI10">
    <property type="interactions" value="748"/>
</dbReference>
<dbReference type="PANTHER" id="PTHR45894">
    <property type="entry name" value="RNA-BINDING PROTEIN 8A"/>
    <property type="match status" value="1"/>
</dbReference>
<dbReference type="HOGENOM" id="CLU_012062_18_1_1"/>
<protein>
    <submittedName>
        <fullName evidence="9">RNA-binding domain-containing protein</fullName>
    </submittedName>
</protein>
<evidence type="ECO:0000256" key="7">
    <source>
        <dbReference type="SAM" id="MobiDB-lite"/>
    </source>
</evidence>
<evidence type="ECO:0000256" key="4">
    <source>
        <dbReference type="ARBA" id="ARBA00022884"/>
    </source>
</evidence>
<dbReference type="CDD" id="cd12324">
    <property type="entry name" value="RRM_RBM8"/>
    <property type="match status" value="1"/>
</dbReference>
<keyword evidence="3" id="KW-0963">Cytoplasm</keyword>
<feature type="domain" description="RRM" evidence="8">
    <location>
        <begin position="54"/>
        <end position="132"/>
    </location>
</feature>
<sequence>MSDSQMQLDGDAAVNRKGRGFVDGRKNSSRPMEYERLEEGMSFDTKAAKSVEGWVVIVTNVHEEASEEDVQDKFADYGHIRNLHLNLDRRTGYVKGYALIEFENYEDAKKAIDESNGTELLEQAIQADFAFSKPPPGFEPDNDKKKNRRSASPARE</sequence>
<comment type="subcellular location">
    <subcellularLocation>
        <location evidence="2">Cytoplasm</location>
    </subcellularLocation>
    <subcellularLocation>
        <location evidence="1">Nucleus</location>
    </subcellularLocation>
</comment>
<evidence type="ECO:0000256" key="6">
    <source>
        <dbReference type="PROSITE-ProRule" id="PRU00176"/>
    </source>
</evidence>
<keyword evidence="4 6" id="KW-0694">RNA-binding</keyword>
<evidence type="ECO:0000256" key="2">
    <source>
        <dbReference type="ARBA" id="ARBA00004496"/>
    </source>
</evidence>
<dbReference type="InterPro" id="IPR008111">
    <property type="entry name" value="RNA-bd_8"/>
</dbReference>